<gene>
    <name evidence="3" type="ORF">ACD_78C00130G0002</name>
</gene>
<feature type="transmembrane region" description="Helical" evidence="2">
    <location>
        <begin position="128"/>
        <end position="152"/>
    </location>
</feature>
<dbReference type="SUPFAM" id="SSF81340">
    <property type="entry name" value="Clc chloride channel"/>
    <property type="match status" value="1"/>
</dbReference>
<name>K1YD75_9BACT</name>
<keyword evidence="2" id="KW-1133">Transmembrane helix</keyword>
<keyword evidence="2" id="KW-0812">Transmembrane</keyword>
<keyword evidence="2" id="KW-0472">Membrane</keyword>
<feature type="non-terminal residue" evidence="3">
    <location>
        <position position="328"/>
    </location>
</feature>
<dbReference type="EMBL" id="AMFJ01034130">
    <property type="protein sequence ID" value="EKD30178.1"/>
    <property type="molecule type" value="Genomic_DNA"/>
</dbReference>
<proteinExistence type="predicted"/>
<accession>K1YD75</accession>
<sequence>MSDASKNTHTPSGEDSSVSSGGLLSEILWASKTQSSEVSEVDLLSDFISDAKTGDNKSSPAPQKGIKKSSKKSMNALAFLRMVWAILLVAFIFFGAFLAYIVFNPGQASFFISFGINPGDIAHLLRQLVSAIFGVVTFILSIVWIVYLFKAILTKKEYKKKKTISIIFSVFFGILLFSEITLWAFLVQKINATDYENPNGGVVVYDNEKFISERFKESAQMNNFDNLIGPLELKFDLKSDANFVGKMMDIESYKIDFDGAKCQWRDSSIVDGVNAEQSIICIFDQAKVFRPTGVYEGLDRVTHKPKTININFHTIQIAGVVDVKETKT</sequence>
<reference evidence="3" key="1">
    <citation type="journal article" date="2012" name="Science">
        <title>Fermentation, hydrogen, and sulfur metabolism in multiple uncultivated bacterial phyla.</title>
        <authorList>
            <person name="Wrighton K.C."/>
            <person name="Thomas B.C."/>
            <person name="Sharon I."/>
            <person name="Miller C.S."/>
            <person name="Castelle C.J."/>
            <person name="VerBerkmoes N.C."/>
            <person name="Wilkins M.J."/>
            <person name="Hettich R.L."/>
            <person name="Lipton M.S."/>
            <person name="Williams K.H."/>
            <person name="Long P.E."/>
            <person name="Banfield J.F."/>
        </authorList>
    </citation>
    <scope>NUCLEOTIDE SEQUENCE [LARGE SCALE GENOMIC DNA]</scope>
</reference>
<organism evidence="3">
    <name type="scientific">uncultured bacterium</name>
    <name type="common">gcode 4</name>
    <dbReference type="NCBI Taxonomy" id="1234023"/>
    <lineage>
        <taxon>Bacteria</taxon>
        <taxon>environmental samples</taxon>
    </lineage>
</organism>
<evidence type="ECO:0000256" key="2">
    <source>
        <dbReference type="SAM" id="Phobius"/>
    </source>
</evidence>
<evidence type="ECO:0000256" key="1">
    <source>
        <dbReference type="SAM" id="MobiDB-lite"/>
    </source>
</evidence>
<dbReference type="AlphaFoldDB" id="K1YD75"/>
<protein>
    <submittedName>
        <fullName evidence="3">Uncharacterized protein</fullName>
    </submittedName>
</protein>
<feature type="transmembrane region" description="Helical" evidence="2">
    <location>
        <begin position="164"/>
        <end position="186"/>
    </location>
</feature>
<comment type="caution">
    <text evidence="3">The sequence shown here is derived from an EMBL/GenBank/DDBJ whole genome shotgun (WGS) entry which is preliminary data.</text>
</comment>
<feature type="region of interest" description="Disordered" evidence="1">
    <location>
        <begin position="1"/>
        <end position="20"/>
    </location>
</feature>
<evidence type="ECO:0000313" key="3">
    <source>
        <dbReference type="EMBL" id="EKD30178.1"/>
    </source>
</evidence>
<dbReference type="InterPro" id="IPR014743">
    <property type="entry name" value="Cl-channel_core"/>
</dbReference>
<feature type="transmembrane region" description="Helical" evidence="2">
    <location>
        <begin position="78"/>
        <end position="103"/>
    </location>
</feature>